<dbReference type="Pfam" id="PF13088">
    <property type="entry name" value="BNR_2"/>
    <property type="match status" value="1"/>
</dbReference>
<dbReference type="InterPro" id="IPR006558">
    <property type="entry name" value="LamG-like"/>
</dbReference>
<dbReference type="SUPFAM" id="SSF50939">
    <property type="entry name" value="Sialidases"/>
    <property type="match status" value="1"/>
</dbReference>
<dbReference type="PANTHER" id="PTHR10628">
    <property type="entry name" value="SIALIDASE"/>
    <property type="match status" value="1"/>
</dbReference>
<keyword evidence="5" id="KW-1015">Disulfide bond</keyword>
<feature type="domain" description="Laminin G" evidence="6">
    <location>
        <begin position="427"/>
        <end position="600"/>
    </location>
</feature>
<dbReference type="PANTHER" id="PTHR10628:SF30">
    <property type="entry name" value="EXO-ALPHA-SIALIDASE"/>
    <property type="match status" value="1"/>
</dbReference>
<keyword evidence="7" id="KW-0378">Hydrolase</keyword>
<dbReference type="PROSITE" id="PS50025">
    <property type="entry name" value="LAM_G_DOMAIN"/>
    <property type="match status" value="1"/>
</dbReference>
<proteinExistence type="inferred from homology"/>
<sequence>MSSATGLTASVAGAVRAEATGPTVEFATVFRSLMDGYHTFRIPAVIKAPDGTVLAFAEGRRVSAADSGDINLVLRRSHDRGRTWDPLQVVGDNGPNTFGNPVPIVDPASGDIVLLSTHNAGHVNAGQIRRGEVTAEETRRVFVQRSADSGATWSDPAEITAAVKPPDWKWYSTGPGHGIALRHGPHAGRLVAPCNHSFLVDGVSRENSHVIYSDDGGRTWRLGAVATQTGDAVGNENAVTERTDGTLYFNARNSHLMDPGNRITTTSSDGGETFDGPYVPVPDIVAPQVQGSVLTLSPTVDPRERIVISSPGHYIARENLTLRSSFDHGRTWNDGVVLYDGPAGYSDLVELGQDNDIRLIGSLYENGDRLHEIVPPGLAYHQRISFARVPVPVLDTVSLPPRMTPDESGRDNNAVVSGRPAFVPGGFGRGLALAGDYVEFPKSSDLALADDPFTVAVWFRTEYTKAAQALFWAHSSATERAKWRIAIEDGRLRALLDDTVTARFVDAPGSFTDGRWHHVALVRDTGETVLYADGVRAGTAGPIPGSVSVDAPAGVRVGARVDGVNWPFVGAMDEVWVIREALDATRVKTLMTTNGVSSRAVVAHLPLNRIFR</sequence>
<dbReference type="GO" id="GO:0006689">
    <property type="term" value="P:ganglioside catabolic process"/>
    <property type="evidence" value="ECO:0007669"/>
    <property type="project" value="TreeGrafter"/>
</dbReference>
<dbReference type="InterPro" id="IPR013320">
    <property type="entry name" value="ConA-like_dom_sf"/>
</dbReference>
<dbReference type="GO" id="GO:0004308">
    <property type="term" value="F:exo-alpha-sialidase activity"/>
    <property type="evidence" value="ECO:0007669"/>
    <property type="project" value="UniProtKB-EC"/>
</dbReference>
<dbReference type="EC" id="3.2.1.18" evidence="3"/>
<dbReference type="Proteomes" id="UP000555407">
    <property type="component" value="Unassembled WGS sequence"/>
</dbReference>
<dbReference type="SMART" id="SM00282">
    <property type="entry name" value="LamG"/>
    <property type="match status" value="1"/>
</dbReference>
<protein>
    <recommendedName>
        <fullName evidence="3">exo-alpha-sialidase</fullName>
        <ecNumber evidence="3">3.2.1.18</ecNumber>
    </recommendedName>
</protein>
<dbReference type="CDD" id="cd00110">
    <property type="entry name" value="LamG"/>
    <property type="match status" value="1"/>
</dbReference>
<keyword evidence="7" id="KW-0326">Glycosidase</keyword>
<comment type="similarity">
    <text evidence="2">Belongs to the glycosyl hydrolase 33 family.</text>
</comment>
<comment type="caution">
    <text evidence="7">The sequence shown here is derived from an EMBL/GenBank/DDBJ whole genome shotgun (WGS) entry which is preliminary data.</text>
</comment>
<dbReference type="RefSeq" id="WP_337758083.1">
    <property type="nucleotide sequence ID" value="NZ_JAASRO010000001.1"/>
</dbReference>
<organism evidence="7 8">
    <name type="scientific">Kribbella shirazensis</name>
    <dbReference type="NCBI Taxonomy" id="1105143"/>
    <lineage>
        <taxon>Bacteria</taxon>
        <taxon>Bacillati</taxon>
        <taxon>Actinomycetota</taxon>
        <taxon>Actinomycetes</taxon>
        <taxon>Propionibacteriales</taxon>
        <taxon>Kribbellaceae</taxon>
        <taxon>Kribbella</taxon>
    </lineage>
</organism>
<evidence type="ECO:0000313" key="7">
    <source>
        <dbReference type="EMBL" id="NIK54859.1"/>
    </source>
</evidence>
<evidence type="ECO:0000256" key="2">
    <source>
        <dbReference type="ARBA" id="ARBA00009348"/>
    </source>
</evidence>
<dbReference type="EMBL" id="JAASRO010000001">
    <property type="protein sequence ID" value="NIK54859.1"/>
    <property type="molecule type" value="Genomic_DNA"/>
</dbReference>
<reference evidence="7 8" key="1">
    <citation type="submission" date="2020-03" db="EMBL/GenBank/DDBJ databases">
        <title>Sequencing the genomes of 1000 actinobacteria strains.</title>
        <authorList>
            <person name="Klenk H.-P."/>
        </authorList>
    </citation>
    <scope>NUCLEOTIDE SEQUENCE [LARGE SCALE GENOMIC DNA]</scope>
    <source>
        <strain evidence="7 8">DSM 45490</strain>
    </source>
</reference>
<keyword evidence="4" id="KW-0732">Signal</keyword>
<dbReference type="AlphaFoldDB" id="A0A7X5ZZ91"/>
<dbReference type="GO" id="GO:0009313">
    <property type="term" value="P:oligosaccharide catabolic process"/>
    <property type="evidence" value="ECO:0007669"/>
    <property type="project" value="TreeGrafter"/>
</dbReference>
<evidence type="ECO:0000256" key="4">
    <source>
        <dbReference type="ARBA" id="ARBA00022729"/>
    </source>
</evidence>
<dbReference type="InterPro" id="IPR001791">
    <property type="entry name" value="Laminin_G"/>
</dbReference>
<dbReference type="Pfam" id="PF13385">
    <property type="entry name" value="Laminin_G_3"/>
    <property type="match status" value="1"/>
</dbReference>
<name>A0A7X5ZZ91_9ACTN</name>
<dbReference type="InterPro" id="IPR036278">
    <property type="entry name" value="Sialidase_sf"/>
</dbReference>
<dbReference type="Gene3D" id="2.60.120.200">
    <property type="match status" value="1"/>
</dbReference>
<dbReference type="CDD" id="cd15482">
    <property type="entry name" value="Sialidase_non-viral"/>
    <property type="match status" value="1"/>
</dbReference>
<evidence type="ECO:0000256" key="5">
    <source>
        <dbReference type="ARBA" id="ARBA00023157"/>
    </source>
</evidence>
<dbReference type="GO" id="GO:0005737">
    <property type="term" value="C:cytoplasm"/>
    <property type="evidence" value="ECO:0007669"/>
    <property type="project" value="TreeGrafter"/>
</dbReference>
<accession>A0A7X5ZZ91</accession>
<gene>
    <name evidence="7" type="ORF">BJY22_000576</name>
</gene>
<dbReference type="InterPro" id="IPR026856">
    <property type="entry name" value="Sialidase_fam"/>
</dbReference>
<dbReference type="InterPro" id="IPR011040">
    <property type="entry name" value="Sialidase"/>
</dbReference>
<evidence type="ECO:0000256" key="1">
    <source>
        <dbReference type="ARBA" id="ARBA00000427"/>
    </source>
</evidence>
<comment type="catalytic activity">
    <reaction evidence="1">
        <text>Hydrolysis of alpha-(2-&gt;3)-, alpha-(2-&gt;6)-, alpha-(2-&gt;8)- glycosidic linkages of terminal sialic acid residues in oligosaccharides, glycoproteins, glycolipids, colominic acid and synthetic substrates.</text>
        <dbReference type="EC" id="3.2.1.18"/>
    </reaction>
</comment>
<evidence type="ECO:0000313" key="8">
    <source>
        <dbReference type="Proteomes" id="UP000555407"/>
    </source>
</evidence>
<evidence type="ECO:0000256" key="3">
    <source>
        <dbReference type="ARBA" id="ARBA00012733"/>
    </source>
</evidence>
<dbReference type="SMART" id="SM00560">
    <property type="entry name" value="LamGL"/>
    <property type="match status" value="1"/>
</dbReference>
<evidence type="ECO:0000259" key="6">
    <source>
        <dbReference type="PROSITE" id="PS50025"/>
    </source>
</evidence>
<dbReference type="SUPFAM" id="SSF49899">
    <property type="entry name" value="Concanavalin A-like lectins/glucanases"/>
    <property type="match status" value="1"/>
</dbReference>
<dbReference type="Gene3D" id="2.120.10.10">
    <property type="match status" value="1"/>
</dbReference>
<keyword evidence="8" id="KW-1185">Reference proteome</keyword>
<dbReference type="GO" id="GO:0016020">
    <property type="term" value="C:membrane"/>
    <property type="evidence" value="ECO:0007669"/>
    <property type="project" value="TreeGrafter"/>
</dbReference>